<organism evidence="1 2">
    <name type="scientific">Saccharopolyspora shandongensis</name>
    <dbReference type="NCBI Taxonomy" id="418495"/>
    <lineage>
        <taxon>Bacteria</taxon>
        <taxon>Bacillati</taxon>
        <taxon>Actinomycetota</taxon>
        <taxon>Actinomycetes</taxon>
        <taxon>Pseudonocardiales</taxon>
        <taxon>Pseudonocardiaceae</taxon>
        <taxon>Saccharopolyspora</taxon>
    </lineage>
</organism>
<proteinExistence type="predicted"/>
<accession>A0A1H2V1M7</accession>
<dbReference type="EMBL" id="FNOK01000004">
    <property type="protein sequence ID" value="SDW61859.1"/>
    <property type="molecule type" value="Genomic_DNA"/>
</dbReference>
<dbReference type="RefSeq" id="WP_143060863.1">
    <property type="nucleotide sequence ID" value="NZ_FNOK01000004.1"/>
</dbReference>
<dbReference type="AlphaFoldDB" id="A0A1H2V1M7"/>
<protein>
    <submittedName>
        <fullName evidence="1">Uncharacterized protein</fullName>
    </submittedName>
</protein>
<keyword evidence="2" id="KW-1185">Reference proteome</keyword>
<evidence type="ECO:0000313" key="1">
    <source>
        <dbReference type="EMBL" id="SDW61859.1"/>
    </source>
</evidence>
<dbReference type="OrthoDB" id="3277292at2"/>
<gene>
    <name evidence="1" type="ORF">SAMN05216215_1004156</name>
</gene>
<sequence length="685" mass="75585">MGADRAAFVGIEQVGRDVGTSVTGDGAQVHGGSGHQINGGLTFILTESGEIHRRTSQRTLTADQLARLKDRFIEPPGYWQAKSKLGESSRTVLLSGKPGSGRRSTALMLLYNSATPDAQFRELPVETDEEEKDSLDPESVQPGERLLLDMSAEERPEKFRSVQAKLESLRGAVVVNEGALVVVLPPDPDHLLLPEFSRLHVPIGRPSGKAVLDKCLKVDHVEFAEQDLDHENLKEHLADAALRDLDRLCQRILEAKHANSSGGFADWVERACEAFAKHGKQVAGQIRDSSAPQRAIVLAAAMLKDSHADSVQAAAKSLLTRLEYPEEEKHVLERDGLDDVLRSVKVVPNNSRKVAFDAISYENAVRNHFWANFPELRDSLRDWVGDCVGALDLADDDCDRLVVRFAEQARRAGRINDLCVLAEQWTKQADRQRRPPRSARWAAAALAHGLGQMSSPSAAGDIRKKIYEWAAQPSLTVHLAQVLVSVCAEVMAETHPDQAVVRLRLLASHNAQEVAGAATSAVSNLAQDNRFYRRFLWWMNSWLTQQSRTSDADLFLATSDPQRLLDTSSRSAALITNRTVQRQLVVGWRVVFMREVDGWLERVEEWLVASRAGEPGSLLLNVLVESTEGELAKLGALHVSSRDWAAAGPDGEERAVRQRTYRELARKIDAAQGLQLSDVKGTGRC</sequence>
<dbReference type="Proteomes" id="UP000199529">
    <property type="component" value="Unassembled WGS sequence"/>
</dbReference>
<dbReference type="STRING" id="418495.SAMN05216215_1004156"/>
<reference evidence="2" key="1">
    <citation type="submission" date="2016-10" db="EMBL/GenBank/DDBJ databases">
        <authorList>
            <person name="Varghese N."/>
            <person name="Submissions S."/>
        </authorList>
    </citation>
    <scope>NUCLEOTIDE SEQUENCE [LARGE SCALE GENOMIC DNA]</scope>
    <source>
        <strain evidence="2">CGMCC 4.3530</strain>
    </source>
</reference>
<name>A0A1H2V1M7_9PSEU</name>
<evidence type="ECO:0000313" key="2">
    <source>
        <dbReference type="Proteomes" id="UP000199529"/>
    </source>
</evidence>